<accession>A0AAE3JNI4</accession>
<dbReference type="AlphaFoldDB" id="A0AAE3JNI4"/>
<reference evidence="2" key="1">
    <citation type="submission" date="2023-02" db="EMBL/GenBank/DDBJ databases">
        <title>Genome of Flavobacteriaceae gen. nov. sp. strain F89.</title>
        <authorList>
            <person name="Wang Y."/>
        </authorList>
    </citation>
    <scope>NUCLEOTIDE SEQUENCE</scope>
    <source>
        <strain evidence="2">F89</strain>
    </source>
</reference>
<organism evidence="2 3">
    <name type="scientific">Cerina litoralis</name>
    <dbReference type="NCBI Taxonomy" id="2874477"/>
    <lineage>
        <taxon>Bacteria</taxon>
        <taxon>Pseudomonadati</taxon>
        <taxon>Bacteroidota</taxon>
        <taxon>Flavobacteriia</taxon>
        <taxon>Flavobacteriales</taxon>
        <taxon>Flavobacteriaceae</taxon>
        <taxon>Cerina</taxon>
    </lineage>
</organism>
<keyword evidence="1" id="KW-0812">Transmembrane</keyword>
<evidence type="ECO:0000313" key="2">
    <source>
        <dbReference type="EMBL" id="MCG2459901.1"/>
    </source>
</evidence>
<dbReference type="EMBL" id="JAIRBC010000004">
    <property type="protein sequence ID" value="MCG2459901.1"/>
    <property type="molecule type" value="Genomic_DNA"/>
</dbReference>
<feature type="transmembrane region" description="Helical" evidence="1">
    <location>
        <begin position="82"/>
        <end position="103"/>
    </location>
</feature>
<dbReference type="Proteomes" id="UP001200642">
    <property type="component" value="Unassembled WGS sequence"/>
</dbReference>
<dbReference type="RefSeq" id="WP_317901042.1">
    <property type="nucleotide sequence ID" value="NZ_JAIRBC010000004.1"/>
</dbReference>
<gene>
    <name evidence="2" type="ORF">K8352_04015</name>
</gene>
<protein>
    <submittedName>
        <fullName evidence="2">DoxX family protein</fullName>
    </submittedName>
</protein>
<evidence type="ECO:0000256" key="1">
    <source>
        <dbReference type="SAM" id="Phobius"/>
    </source>
</evidence>
<name>A0AAE3JNI4_9FLAO</name>
<keyword evidence="1" id="KW-0472">Membrane</keyword>
<sequence>MVLKLFLRFGVGCGMLSAVADRFGFWPADVAAWGNWQSFLDYTQVLNPWMPGMLIPYLGILATVAEALFGLCVLIGFKTEFFAKWSGILLLVFALAMTFSLGIKAPLDYSVFAASGAAFALSTMKTKFLELDMVFSNDSKDIESSDQNR</sequence>
<evidence type="ECO:0000313" key="3">
    <source>
        <dbReference type="Proteomes" id="UP001200642"/>
    </source>
</evidence>
<feature type="transmembrane region" description="Helical" evidence="1">
    <location>
        <begin position="54"/>
        <end position="75"/>
    </location>
</feature>
<comment type="caution">
    <text evidence="2">The sequence shown here is derived from an EMBL/GenBank/DDBJ whole genome shotgun (WGS) entry which is preliminary data.</text>
</comment>
<keyword evidence="3" id="KW-1185">Reference proteome</keyword>
<proteinExistence type="predicted"/>
<keyword evidence="1" id="KW-1133">Transmembrane helix</keyword>